<dbReference type="InterPro" id="IPR001753">
    <property type="entry name" value="Enoyl-CoA_hydra/iso"/>
</dbReference>
<dbReference type="InterPro" id="IPR008927">
    <property type="entry name" value="6-PGluconate_DH-like_C_sf"/>
</dbReference>
<dbReference type="SUPFAM" id="SSF52096">
    <property type="entry name" value="ClpP/crotonase"/>
    <property type="match status" value="1"/>
</dbReference>
<evidence type="ECO:0000256" key="3">
    <source>
        <dbReference type="ARBA" id="ARBA00007005"/>
    </source>
</evidence>
<sequence length="714" mass="76047">MADNTIQWDKDADGIVTLTMDDPSGSANVMNEAYIESMGKAVDRLVAEKDSISGVVITSAKKTFFAGGDLTAMVKARPEDAGQFFDTVETVKKQLRTLETLGKPVVAAINGAALGGGLEIALACHHRIAADVKGSQIGVPEVTLGLLPGGGGVTRTVRMFGIQNAFVNILAQGTRFKPAKAKEIGLIDELLPMVEELVPRAKAWIKEVKANPDAHVQPWDAKGYKMPGGTPSSPGLAAILPSFPSNLRKQLKGAPMPAPRAILAAAVEGAQVDFDTATRIESRYFAQLVTGQVAKNMIQAFFFDLQHINSGGSRPDGIDKTPIKKIGVLGAGMMGAGIAYVSAKAGFDVVLKDVSVEAAQKGKGYSEKLEAKALEKGRTTEEKSKALLDRITPTGDASDFAGVDFVIEAVFENQDLKHKVFQEIEDIVEPDAILGSNTSTLPITGLATGVKRQEDFIGIHFFSPVDKMPLVEIIKGEKTSDEALARVFDYTLAIGKTPIVVNDSRGFYTSRVIGTFVNEALAMLGEGVEPASIEQAGSQAGYPAPPLQLSDELNLELMHKIAVATRKGVEDAGGTYEPHPAEAVVEKMLDLGRSGRLKGAGFYEYLDGKRTGLWPGLRETFKSGSSQPPLQDMIDRMLFAEALETQKCLDEGVLTSTADANIGSIMGIGFPPWTGGTAQYVVGYPGGKDGFVARARELAAKYGDRFLPPESLTS</sequence>
<dbReference type="Gene3D" id="1.10.1040.50">
    <property type="match status" value="1"/>
</dbReference>
<accession>A0A1X1V2V6</accession>
<comment type="catalytic activity">
    <reaction evidence="12">
        <text>a (3S)-3-hydroxyacyl-CoA + NAD(+) = a 3-oxoacyl-CoA + NADH + H(+)</text>
        <dbReference type="Rhea" id="RHEA:22432"/>
        <dbReference type="ChEBI" id="CHEBI:15378"/>
        <dbReference type="ChEBI" id="CHEBI:57318"/>
        <dbReference type="ChEBI" id="CHEBI:57540"/>
        <dbReference type="ChEBI" id="CHEBI:57945"/>
        <dbReference type="ChEBI" id="CHEBI:90726"/>
        <dbReference type="EC" id="1.1.1.35"/>
    </reaction>
</comment>
<evidence type="ECO:0000256" key="9">
    <source>
        <dbReference type="ARBA" id="ARBA00023098"/>
    </source>
</evidence>
<gene>
    <name evidence="15" type="ORF">AWC06_08595</name>
</gene>
<evidence type="ECO:0000256" key="7">
    <source>
        <dbReference type="ARBA" id="ARBA00023002"/>
    </source>
</evidence>
<feature type="domain" description="3-hydroxyacyl-CoA dehydrogenase NAD binding" evidence="14">
    <location>
        <begin position="325"/>
        <end position="503"/>
    </location>
</feature>
<evidence type="ECO:0000256" key="8">
    <source>
        <dbReference type="ARBA" id="ARBA00023027"/>
    </source>
</evidence>
<dbReference type="AlphaFoldDB" id="A0A1X1V2V6"/>
<keyword evidence="10" id="KW-0456">Lyase</keyword>
<dbReference type="STRING" id="1260918.AWC06_08595"/>
<dbReference type="SUPFAM" id="SSF51735">
    <property type="entry name" value="NAD(P)-binding Rossmann-fold domains"/>
    <property type="match status" value="1"/>
</dbReference>
<dbReference type="InterPro" id="IPR036291">
    <property type="entry name" value="NAD(P)-bd_dom_sf"/>
</dbReference>
<dbReference type="FunFam" id="1.10.1040.50:FF:000005">
    <property type="entry name" value="Probable 3-hydroxyacyl-CoA dehydrogenase"/>
    <property type="match status" value="1"/>
</dbReference>
<feature type="domain" description="3-hydroxyacyl-CoA dehydrogenase C-terminal" evidence="13">
    <location>
        <begin position="506"/>
        <end position="605"/>
    </location>
</feature>
<keyword evidence="9" id="KW-0443">Lipid metabolism</keyword>
<evidence type="ECO:0000259" key="14">
    <source>
        <dbReference type="Pfam" id="PF02737"/>
    </source>
</evidence>
<dbReference type="Pfam" id="PF00725">
    <property type="entry name" value="3HCDH"/>
    <property type="match status" value="1"/>
</dbReference>
<dbReference type="InterPro" id="IPR006176">
    <property type="entry name" value="3-OHacyl-CoA_DH_NAD-bd"/>
</dbReference>
<evidence type="ECO:0000256" key="4">
    <source>
        <dbReference type="ARBA" id="ARBA00009463"/>
    </source>
</evidence>
<keyword evidence="6" id="KW-0442">Lipid degradation</keyword>
<keyword evidence="16" id="KW-1185">Reference proteome</keyword>
<reference evidence="15 16" key="1">
    <citation type="submission" date="2016-01" db="EMBL/GenBank/DDBJ databases">
        <title>The new phylogeny of the genus Mycobacterium.</title>
        <authorList>
            <person name="Tarcisio F."/>
            <person name="Conor M."/>
            <person name="Antonella G."/>
            <person name="Elisabetta G."/>
            <person name="Giulia F.S."/>
            <person name="Sara T."/>
            <person name="Anna F."/>
            <person name="Clotilde B."/>
            <person name="Roberto B."/>
            <person name="Veronica D.S."/>
            <person name="Fabio R."/>
            <person name="Monica P."/>
            <person name="Olivier J."/>
            <person name="Enrico T."/>
            <person name="Nicola S."/>
        </authorList>
    </citation>
    <scope>NUCLEOTIDE SEQUENCE [LARGE SCALE GENOMIC DNA]</scope>
    <source>
        <strain evidence="15 16">DSM 45731</strain>
    </source>
</reference>
<evidence type="ECO:0000256" key="1">
    <source>
        <dbReference type="ARBA" id="ARBA00005005"/>
    </source>
</evidence>
<evidence type="ECO:0000313" key="16">
    <source>
        <dbReference type="Proteomes" id="UP000194000"/>
    </source>
</evidence>
<dbReference type="GO" id="GO:0016509">
    <property type="term" value="F:long-chain (3S)-3-hydroxyacyl-CoA dehydrogenase (NAD+) activity"/>
    <property type="evidence" value="ECO:0007669"/>
    <property type="project" value="TreeGrafter"/>
</dbReference>
<dbReference type="GO" id="GO:0070403">
    <property type="term" value="F:NAD+ binding"/>
    <property type="evidence" value="ECO:0007669"/>
    <property type="project" value="InterPro"/>
</dbReference>
<evidence type="ECO:0000256" key="5">
    <source>
        <dbReference type="ARBA" id="ARBA00022832"/>
    </source>
</evidence>
<comment type="similarity">
    <text evidence="3">In the central section; belongs to the 3-hydroxyacyl-CoA dehydrogenase family.</text>
</comment>
<dbReference type="Gene3D" id="3.90.226.10">
    <property type="entry name" value="2-enoyl-CoA Hydratase, Chain A, domain 1"/>
    <property type="match status" value="1"/>
</dbReference>
<comment type="similarity">
    <text evidence="4">Belongs to the 3-hydroxyacyl-CoA dehydrogenase family.</text>
</comment>
<evidence type="ECO:0000256" key="10">
    <source>
        <dbReference type="ARBA" id="ARBA00023239"/>
    </source>
</evidence>
<keyword evidence="5" id="KW-0276">Fatty acid metabolism</keyword>
<dbReference type="FunFam" id="3.40.50.720:FF:000009">
    <property type="entry name" value="Fatty oxidation complex, alpha subunit"/>
    <property type="match status" value="1"/>
</dbReference>
<dbReference type="Gene3D" id="3.40.50.720">
    <property type="entry name" value="NAD(P)-binding Rossmann-like Domain"/>
    <property type="match status" value="1"/>
</dbReference>
<dbReference type="Proteomes" id="UP000194000">
    <property type="component" value="Unassembled WGS sequence"/>
</dbReference>
<comment type="pathway">
    <text evidence="1">Lipid metabolism; fatty acid beta-oxidation.</text>
</comment>
<dbReference type="CDD" id="cd06558">
    <property type="entry name" value="crotonase-like"/>
    <property type="match status" value="1"/>
</dbReference>
<evidence type="ECO:0000256" key="2">
    <source>
        <dbReference type="ARBA" id="ARBA00005086"/>
    </source>
</evidence>
<dbReference type="GO" id="GO:0004300">
    <property type="term" value="F:enoyl-CoA hydratase activity"/>
    <property type="evidence" value="ECO:0007669"/>
    <property type="project" value="TreeGrafter"/>
</dbReference>
<dbReference type="OrthoDB" id="9771883at2"/>
<evidence type="ECO:0000256" key="11">
    <source>
        <dbReference type="ARBA" id="ARBA00023268"/>
    </source>
</evidence>
<keyword evidence="7" id="KW-0560">Oxidoreductase</keyword>
<dbReference type="RefSeq" id="WP_085194724.1">
    <property type="nucleotide sequence ID" value="NZ_JACKVI010000009.1"/>
</dbReference>
<dbReference type="UniPathway" id="UPA00659"/>
<proteinExistence type="inferred from homology"/>
<organism evidence="15 16">
    <name type="scientific">Mycobacterium fragae</name>
    <dbReference type="NCBI Taxonomy" id="1260918"/>
    <lineage>
        <taxon>Bacteria</taxon>
        <taxon>Bacillati</taxon>
        <taxon>Actinomycetota</taxon>
        <taxon>Actinomycetes</taxon>
        <taxon>Mycobacteriales</taxon>
        <taxon>Mycobacteriaceae</taxon>
        <taxon>Mycobacterium</taxon>
    </lineage>
</organism>
<comment type="pathway">
    <text evidence="2">Lipid metabolism; butanoate metabolism.</text>
</comment>
<protein>
    <submittedName>
        <fullName evidence="15">3-hydroxyacyl-CoA dehydrogenase</fullName>
    </submittedName>
</protein>
<dbReference type="PANTHER" id="PTHR43612:SF3">
    <property type="entry name" value="TRIFUNCTIONAL ENZYME SUBUNIT ALPHA, MITOCHONDRIAL"/>
    <property type="match status" value="1"/>
</dbReference>
<evidence type="ECO:0000259" key="13">
    <source>
        <dbReference type="Pfam" id="PF00725"/>
    </source>
</evidence>
<name>A0A1X1V2V6_9MYCO</name>
<dbReference type="FunFam" id="3.90.226.10:FF:000047">
    <property type="entry name" value="Probable 3-hydroxyacyl-CoA dehydrogenase"/>
    <property type="match status" value="1"/>
</dbReference>
<dbReference type="InterPro" id="IPR029045">
    <property type="entry name" value="ClpP/crotonase-like_dom_sf"/>
</dbReference>
<evidence type="ECO:0000313" key="15">
    <source>
        <dbReference type="EMBL" id="ORV63393.1"/>
    </source>
</evidence>
<dbReference type="InterPro" id="IPR050136">
    <property type="entry name" value="FA_oxidation_alpha_subunit"/>
</dbReference>
<dbReference type="SUPFAM" id="SSF48179">
    <property type="entry name" value="6-phosphogluconate dehydrogenase C-terminal domain-like"/>
    <property type="match status" value="2"/>
</dbReference>
<dbReference type="InterPro" id="IPR006108">
    <property type="entry name" value="3HC_DH_C"/>
</dbReference>
<dbReference type="Pfam" id="PF00378">
    <property type="entry name" value="ECH_1"/>
    <property type="match status" value="1"/>
</dbReference>
<evidence type="ECO:0000256" key="6">
    <source>
        <dbReference type="ARBA" id="ARBA00022963"/>
    </source>
</evidence>
<dbReference type="EMBL" id="LQOW01000006">
    <property type="protein sequence ID" value="ORV63393.1"/>
    <property type="molecule type" value="Genomic_DNA"/>
</dbReference>
<dbReference type="PANTHER" id="PTHR43612">
    <property type="entry name" value="TRIFUNCTIONAL ENZYME SUBUNIT ALPHA"/>
    <property type="match status" value="1"/>
</dbReference>
<dbReference type="GO" id="GO:0006635">
    <property type="term" value="P:fatty acid beta-oxidation"/>
    <property type="evidence" value="ECO:0007669"/>
    <property type="project" value="UniProtKB-UniPathway"/>
</dbReference>
<dbReference type="Pfam" id="PF02737">
    <property type="entry name" value="3HCDH_N"/>
    <property type="match status" value="1"/>
</dbReference>
<comment type="caution">
    <text evidence="15">The sequence shown here is derived from an EMBL/GenBank/DDBJ whole genome shotgun (WGS) entry which is preliminary data.</text>
</comment>
<evidence type="ECO:0000256" key="12">
    <source>
        <dbReference type="ARBA" id="ARBA00049556"/>
    </source>
</evidence>
<keyword evidence="11" id="KW-0511">Multifunctional enzyme</keyword>
<keyword evidence="8" id="KW-0520">NAD</keyword>